<keyword evidence="2 6" id="KW-0812">Transmembrane</keyword>
<sequence length="216" mass="23861">MDIEKKDEQPLRSVAVSPAADDKSRKRKRRRCIIITCSSITGVILTIALILLILSLTVFKAKKPVLTVNSVALQDFDVSVDPLPLRVLLNLSLALNITIENPNKVGISYASSSATLRYKGRDVGDVPIPAGKIGSDDKEQLDLTVTIFADRLVTDSEIYRDVLGGNLPFSTYTKIKAKVRVVFVHIHVTSTSTCDVNIDIQSRSITNQTCRYKNKF</sequence>
<evidence type="ECO:0000256" key="6">
    <source>
        <dbReference type="SAM" id="Phobius"/>
    </source>
</evidence>
<evidence type="ECO:0000313" key="8">
    <source>
        <dbReference type="EMBL" id="KAK9068963.1"/>
    </source>
</evidence>
<evidence type="ECO:0000256" key="3">
    <source>
        <dbReference type="ARBA" id="ARBA00022989"/>
    </source>
</evidence>
<evidence type="ECO:0000256" key="4">
    <source>
        <dbReference type="ARBA" id="ARBA00023136"/>
    </source>
</evidence>
<dbReference type="SUPFAM" id="SSF117070">
    <property type="entry name" value="LEA14-like"/>
    <property type="match status" value="1"/>
</dbReference>
<dbReference type="Proteomes" id="UP001408789">
    <property type="component" value="Unassembled WGS sequence"/>
</dbReference>
<reference evidence="8 9" key="1">
    <citation type="submission" date="2024-04" db="EMBL/GenBank/DDBJ databases">
        <title>The reference genome of an endangered Asteraceae, Deinandra increscens subsp. villosa, native to the Central Coast of California.</title>
        <authorList>
            <person name="Guilliams M."/>
            <person name="Hasenstab-Lehman K."/>
            <person name="Meyer R."/>
            <person name="Mcevoy S."/>
        </authorList>
    </citation>
    <scope>NUCLEOTIDE SEQUENCE [LARGE SCALE GENOMIC DNA]</scope>
    <source>
        <tissue evidence="8">Leaf</tissue>
    </source>
</reference>
<evidence type="ECO:0000259" key="7">
    <source>
        <dbReference type="Pfam" id="PF03168"/>
    </source>
</evidence>
<dbReference type="PANTHER" id="PTHR31234:SF65">
    <property type="entry name" value="LATE EMBRYOGENESIS ABUNDANT PROTEIN, LEA_2 SUBGROUP"/>
    <property type="match status" value="1"/>
</dbReference>
<evidence type="ECO:0000256" key="2">
    <source>
        <dbReference type="ARBA" id="ARBA00022692"/>
    </source>
</evidence>
<evidence type="ECO:0000313" key="9">
    <source>
        <dbReference type="Proteomes" id="UP001408789"/>
    </source>
</evidence>
<evidence type="ECO:0000256" key="1">
    <source>
        <dbReference type="ARBA" id="ARBA00004167"/>
    </source>
</evidence>
<keyword evidence="3 6" id="KW-1133">Transmembrane helix</keyword>
<feature type="region of interest" description="Disordered" evidence="5">
    <location>
        <begin position="1"/>
        <end position="22"/>
    </location>
</feature>
<keyword evidence="4 6" id="KW-0472">Membrane</keyword>
<organism evidence="8 9">
    <name type="scientific">Deinandra increscens subsp. villosa</name>
    <dbReference type="NCBI Taxonomy" id="3103831"/>
    <lineage>
        <taxon>Eukaryota</taxon>
        <taxon>Viridiplantae</taxon>
        <taxon>Streptophyta</taxon>
        <taxon>Embryophyta</taxon>
        <taxon>Tracheophyta</taxon>
        <taxon>Spermatophyta</taxon>
        <taxon>Magnoliopsida</taxon>
        <taxon>eudicotyledons</taxon>
        <taxon>Gunneridae</taxon>
        <taxon>Pentapetalae</taxon>
        <taxon>asterids</taxon>
        <taxon>campanulids</taxon>
        <taxon>Asterales</taxon>
        <taxon>Asteraceae</taxon>
        <taxon>Asteroideae</taxon>
        <taxon>Heliantheae alliance</taxon>
        <taxon>Madieae</taxon>
        <taxon>Madiinae</taxon>
        <taxon>Deinandra</taxon>
    </lineage>
</organism>
<dbReference type="PANTHER" id="PTHR31234">
    <property type="entry name" value="LATE EMBRYOGENESIS ABUNDANT (LEA) HYDROXYPROLINE-RICH GLYCOPROTEIN FAMILY"/>
    <property type="match status" value="1"/>
</dbReference>
<accession>A0AAP0DD16</accession>
<protein>
    <recommendedName>
        <fullName evidence="7">Late embryogenesis abundant protein LEA-2 subgroup domain-containing protein</fullName>
    </recommendedName>
</protein>
<comment type="subcellular location">
    <subcellularLocation>
        <location evidence="1">Membrane</location>
        <topology evidence="1">Single-pass membrane protein</topology>
    </subcellularLocation>
</comment>
<gene>
    <name evidence="8" type="ORF">SSX86_013079</name>
</gene>
<dbReference type="InterPro" id="IPR004864">
    <property type="entry name" value="LEA_2"/>
</dbReference>
<dbReference type="Gene3D" id="2.60.40.1820">
    <property type="match status" value="1"/>
</dbReference>
<feature type="domain" description="Late embryogenesis abundant protein LEA-2 subgroup" evidence="7">
    <location>
        <begin position="97"/>
        <end position="190"/>
    </location>
</feature>
<proteinExistence type="predicted"/>
<dbReference type="GO" id="GO:0016020">
    <property type="term" value="C:membrane"/>
    <property type="evidence" value="ECO:0007669"/>
    <property type="project" value="UniProtKB-SubCell"/>
</dbReference>
<name>A0AAP0DD16_9ASTR</name>
<dbReference type="Pfam" id="PF03168">
    <property type="entry name" value="LEA_2"/>
    <property type="match status" value="1"/>
</dbReference>
<feature type="compositionally biased region" description="Basic and acidic residues" evidence="5">
    <location>
        <begin position="1"/>
        <end position="10"/>
    </location>
</feature>
<feature type="transmembrane region" description="Helical" evidence="6">
    <location>
        <begin position="33"/>
        <end position="59"/>
    </location>
</feature>
<evidence type="ECO:0000256" key="5">
    <source>
        <dbReference type="SAM" id="MobiDB-lite"/>
    </source>
</evidence>
<dbReference type="InterPro" id="IPR044839">
    <property type="entry name" value="NDR1-like"/>
</dbReference>
<dbReference type="EMBL" id="JBCNJP010000014">
    <property type="protein sequence ID" value="KAK9068963.1"/>
    <property type="molecule type" value="Genomic_DNA"/>
</dbReference>
<keyword evidence="9" id="KW-1185">Reference proteome</keyword>
<dbReference type="AlphaFoldDB" id="A0AAP0DD16"/>
<dbReference type="GO" id="GO:0098542">
    <property type="term" value="P:defense response to other organism"/>
    <property type="evidence" value="ECO:0007669"/>
    <property type="project" value="InterPro"/>
</dbReference>
<comment type="caution">
    <text evidence="8">The sequence shown here is derived from an EMBL/GenBank/DDBJ whole genome shotgun (WGS) entry which is preliminary data.</text>
</comment>